<dbReference type="EMBL" id="BAABME010003215">
    <property type="protein sequence ID" value="GAA0157929.1"/>
    <property type="molecule type" value="Genomic_DNA"/>
</dbReference>
<comment type="caution">
    <text evidence="1">The sequence shown here is derived from an EMBL/GenBank/DDBJ whole genome shotgun (WGS) entry which is preliminary data.</text>
</comment>
<dbReference type="Proteomes" id="UP001454036">
    <property type="component" value="Unassembled WGS sequence"/>
</dbReference>
<reference evidence="1 2" key="1">
    <citation type="submission" date="2024-01" db="EMBL/GenBank/DDBJ databases">
        <title>The complete chloroplast genome sequence of Lithospermum erythrorhizon: insights into the phylogenetic relationship among Boraginaceae species and the maternal lineages of purple gromwells.</title>
        <authorList>
            <person name="Okada T."/>
            <person name="Watanabe K."/>
        </authorList>
    </citation>
    <scope>NUCLEOTIDE SEQUENCE [LARGE SCALE GENOMIC DNA]</scope>
</reference>
<accession>A0AAV3Q2H2</accession>
<protein>
    <submittedName>
        <fullName evidence="1">Uncharacterized protein</fullName>
    </submittedName>
</protein>
<evidence type="ECO:0000313" key="2">
    <source>
        <dbReference type="Proteomes" id="UP001454036"/>
    </source>
</evidence>
<proteinExistence type="predicted"/>
<dbReference type="AlphaFoldDB" id="A0AAV3Q2H2"/>
<keyword evidence="2" id="KW-1185">Reference proteome</keyword>
<organism evidence="1 2">
    <name type="scientific">Lithospermum erythrorhizon</name>
    <name type="common">Purple gromwell</name>
    <name type="synonym">Lithospermum officinale var. erythrorhizon</name>
    <dbReference type="NCBI Taxonomy" id="34254"/>
    <lineage>
        <taxon>Eukaryota</taxon>
        <taxon>Viridiplantae</taxon>
        <taxon>Streptophyta</taxon>
        <taxon>Embryophyta</taxon>
        <taxon>Tracheophyta</taxon>
        <taxon>Spermatophyta</taxon>
        <taxon>Magnoliopsida</taxon>
        <taxon>eudicotyledons</taxon>
        <taxon>Gunneridae</taxon>
        <taxon>Pentapetalae</taxon>
        <taxon>asterids</taxon>
        <taxon>lamiids</taxon>
        <taxon>Boraginales</taxon>
        <taxon>Boraginaceae</taxon>
        <taxon>Boraginoideae</taxon>
        <taxon>Lithospermeae</taxon>
        <taxon>Lithospermum</taxon>
    </lineage>
</organism>
<name>A0AAV3Q2H2_LITER</name>
<gene>
    <name evidence="1" type="ORF">LIER_15084</name>
</gene>
<sequence>MIHKFKHLDIKEAPTPYDHSKKLEENKYRVVARLEYASAIESLMYATHCARIDIALLYANCQNSLAAIARAYSEIYNGKSTHKSMRHTYIREVIENEVVNMTYVKTGDNLANPFTKPLSREMVKRTPTRMSLKISQ</sequence>
<evidence type="ECO:0000313" key="1">
    <source>
        <dbReference type="EMBL" id="GAA0157929.1"/>
    </source>
</evidence>